<organism evidence="1 2">
    <name type="scientific">Crocosphaera watsonii WH 0003</name>
    <dbReference type="NCBI Taxonomy" id="423471"/>
    <lineage>
        <taxon>Bacteria</taxon>
        <taxon>Bacillati</taxon>
        <taxon>Cyanobacteriota</taxon>
        <taxon>Cyanophyceae</taxon>
        <taxon>Oscillatoriophycideae</taxon>
        <taxon>Chroococcales</taxon>
        <taxon>Aphanothecaceae</taxon>
        <taxon>Crocosphaera</taxon>
    </lineage>
</organism>
<evidence type="ECO:0000313" key="1">
    <source>
        <dbReference type="EMBL" id="EHJ09745.1"/>
    </source>
</evidence>
<sequence>VASVDMEDEAKSEAQTAEIAAKTCLKYGGWSDEEKAEFLVRKGFAIAKETGEIKAANRKLKAAKKLDKELDIKSLQQ</sequence>
<name>G5JDJ4_CROWT</name>
<dbReference type="PATRIC" id="fig|423471.3.peg.5124"/>
<dbReference type="Proteomes" id="UP000003477">
    <property type="component" value="Unassembled WGS sequence"/>
</dbReference>
<evidence type="ECO:0000313" key="2">
    <source>
        <dbReference type="Proteomes" id="UP000003477"/>
    </source>
</evidence>
<dbReference type="RefSeq" id="WP_007313232.1">
    <property type="nucleotide sequence ID" value="NZ_AESD01000854.1"/>
</dbReference>
<dbReference type="AlphaFoldDB" id="G5JDJ4"/>
<accession>G5JDJ4</accession>
<reference evidence="1 2" key="1">
    <citation type="journal article" date="2011" name="Front. Microbiol.">
        <title>Two Strains of Crocosphaera watsonii with Highly Conserved Genomes are Distinguished by Strain-Specific Features.</title>
        <authorList>
            <person name="Bench S.R."/>
            <person name="Ilikchyan I.N."/>
            <person name="Tripp H.J."/>
            <person name="Zehr J.P."/>
        </authorList>
    </citation>
    <scope>NUCLEOTIDE SEQUENCE [LARGE SCALE GENOMIC DNA]</scope>
    <source>
        <strain evidence="1 2">WH 0003</strain>
    </source>
</reference>
<dbReference type="GeneID" id="88769719"/>
<gene>
    <name evidence="1" type="ORF">CWATWH0003_5487a4</name>
</gene>
<feature type="non-terminal residue" evidence="1">
    <location>
        <position position="1"/>
    </location>
</feature>
<dbReference type="EMBL" id="AESD01000854">
    <property type="protein sequence ID" value="EHJ09745.1"/>
    <property type="molecule type" value="Genomic_DNA"/>
</dbReference>
<proteinExistence type="predicted"/>
<protein>
    <submittedName>
        <fullName evidence="1">Uncharacterized protein</fullName>
    </submittedName>
</protein>
<comment type="caution">
    <text evidence="1">The sequence shown here is derived from an EMBL/GenBank/DDBJ whole genome shotgun (WGS) entry which is preliminary data.</text>
</comment>